<keyword evidence="2" id="KW-0472">Membrane</keyword>
<evidence type="ECO:0008006" key="6">
    <source>
        <dbReference type="Google" id="ProtNLM"/>
    </source>
</evidence>
<feature type="region of interest" description="Disordered" evidence="1">
    <location>
        <begin position="231"/>
        <end position="354"/>
    </location>
</feature>
<organism evidence="4 5">
    <name type="scientific">Daphnia sinensis</name>
    <dbReference type="NCBI Taxonomy" id="1820382"/>
    <lineage>
        <taxon>Eukaryota</taxon>
        <taxon>Metazoa</taxon>
        <taxon>Ecdysozoa</taxon>
        <taxon>Arthropoda</taxon>
        <taxon>Crustacea</taxon>
        <taxon>Branchiopoda</taxon>
        <taxon>Diplostraca</taxon>
        <taxon>Cladocera</taxon>
        <taxon>Anomopoda</taxon>
        <taxon>Daphniidae</taxon>
        <taxon>Daphnia</taxon>
        <taxon>Daphnia similis group</taxon>
    </lineage>
</organism>
<feature type="compositionally biased region" description="Polar residues" evidence="1">
    <location>
        <begin position="343"/>
        <end position="354"/>
    </location>
</feature>
<keyword evidence="3" id="KW-0732">Signal</keyword>
<comment type="caution">
    <text evidence="4">The sequence shown here is derived from an EMBL/GenBank/DDBJ whole genome shotgun (WGS) entry which is preliminary data.</text>
</comment>
<keyword evidence="2" id="KW-0812">Transmembrane</keyword>
<feature type="transmembrane region" description="Helical" evidence="2">
    <location>
        <begin position="197"/>
        <end position="218"/>
    </location>
</feature>
<sequence length="354" mass="38745">MRSSSSVSLLLLLRLCSWASGSSIIGRDHPQPRMIHPNQSDTTAGSSSSSSSRWLSTWTAGHEDQARETVPVIKSIKSRGFLVGDFCDDADQCNSGLPHTVCNAMTQRCECDSDFPIIVDNSICVPPLKLGEDCLYDQSCQYFDRNSVCAMSDEGNANECRCRPAFRPSITLESISRTSLCIPEPHGPWLKSDVPTVIGLGVGMSVFMALTCLVLRLFSRARFAQEQARGYGNAHLAPPTSASTTMNHTHTDGKHPPRPNNHRQVSITDSETATPTDIVTRRTNSINNGGHHYSRGSFYGRRQSNHSATCEARSPMRSHRGEANRDSISAQADADDRTPAPLHQSNNSIRSSLE</sequence>
<keyword evidence="2" id="KW-1133">Transmembrane helix</keyword>
<evidence type="ECO:0000313" key="4">
    <source>
        <dbReference type="EMBL" id="KAI9560118.1"/>
    </source>
</evidence>
<dbReference type="Proteomes" id="UP000820818">
    <property type="component" value="Linkage Group LG4"/>
</dbReference>
<dbReference type="AlphaFoldDB" id="A0AAD5LLS3"/>
<feature type="signal peptide" evidence="3">
    <location>
        <begin position="1"/>
        <end position="21"/>
    </location>
</feature>
<evidence type="ECO:0000256" key="3">
    <source>
        <dbReference type="SAM" id="SignalP"/>
    </source>
</evidence>
<evidence type="ECO:0000313" key="5">
    <source>
        <dbReference type="Proteomes" id="UP000820818"/>
    </source>
</evidence>
<keyword evidence="5" id="KW-1185">Reference proteome</keyword>
<protein>
    <recommendedName>
        <fullName evidence="6">EB domain-containing protein</fullName>
    </recommendedName>
</protein>
<accession>A0AAD5LLS3</accession>
<evidence type="ECO:0000256" key="2">
    <source>
        <dbReference type="SAM" id="Phobius"/>
    </source>
</evidence>
<proteinExistence type="predicted"/>
<feature type="chain" id="PRO_5042187664" description="EB domain-containing protein" evidence="3">
    <location>
        <begin position="22"/>
        <end position="354"/>
    </location>
</feature>
<evidence type="ECO:0000256" key="1">
    <source>
        <dbReference type="SAM" id="MobiDB-lite"/>
    </source>
</evidence>
<feature type="region of interest" description="Disordered" evidence="1">
    <location>
        <begin position="27"/>
        <end position="54"/>
    </location>
</feature>
<feature type="compositionally biased region" description="Polar residues" evidence="1">
    <location>
        <begin position="262"/>
        <end position="288"/>
    </location>
</feature>
<name>A0AAD5LLS3_9CRUS</name>
<dbReference type="EMBL" id="WJBH02000004">
    <property type="protein sequence ID" value="KAI9560118.1"/>
    <property type="molecule type" value="Genomic_DNA"/>
</dbReference>
<reference evidence="4 5" key="1">
    <citation type="submission" date="2022-05" db="EMBL/GenBank/DDBJ databases">
        <title>A multi-omics perspective on studying reproductive biology in Daphnia sinensis.</title>
        <authorList>
            <person name="Jia J."/>
        </authorList>
    </citation>
    <scope>NUCLEOTIDE SEQUENCE [LARGE SCALE GENOMIC DNA]</scope>
    <source>
        <strain evidence="4 5">WSL</strain>
    </source>
</reference>
<gene>
    <name evidence="4" type="ORF">GHT06_014128</name>
</gene>